<reference evidence="13 14" key="1">
    <citation type="journal article" date="2010" name="Cell">
        <title>The genome of Naegleria gruberi illuminates early eukaryotic versatility.</title>
        <authorList>
            <person name="Fritz-Laylin L.K."/>
            <person name="Prochnik S.E."/>
            <person name="Ginger M.L."/>
            <person name="Dacks J.B."/>
            <person name="Carpenter M.L."/>
            <person name="Field M.C."/>
            <person name="Kuo A."/>
            <person name="Paredez A."/>
            <person name="Chapman J."/>
            <person name="Pham J."/>
            <person name="Shu S."/>
            <person name="Neupane R."/>
            <person name="Cipriano M."/>
            <person name="Mancuso J."/>
            <person name="Tu H."/>
            <person name="Salamov A."/>
            <person name="Lindquist E."/>
            <person name="Shapiro H."/>
            <person name="Lucas S."/>
            <person name="Grigoriev I.V."/>
            <person name="Cande W.Z."/>
            <person name="Fulton C."/>
            <person name="Rokhsar D.S."/>
            <person name="Dawson S.C."/>
        </authorList>
    </citation>
    <scope>NUCLEOTIDE SEQUENCE [LARGE SCALE GENOMIC DNA]</scope>
    <source>
        <strain evidence="13 14">NEG-M</strain>
    </source>
</reference>
<keyword evidence="14" id="KW-1185">Reference proteome</keyword>
<dbReference type="KEGG" id="ngr:NAEGRDRAFT_60003"/>
<sequence>MCFSINGTDSRVCSNGRGRCVGANQCECETNYFGSQCQFTTCQGIQSNDSSVCYGHGSCESFNNCTCSDGYGPSNSCQYPICFGILANNASVCNSSQICLAPDRCVPKDPICYGKFNNDSTVCSSHGTCLDNNNCKCQSGYFGNECQLWKCHNIDMNATNVCNGPNGQCSSPNNCSCTIGFLGLECETPTCQGISALNVKVCNGNGSCNGLDKCACNQGWSGSQCETPLCNGISSQDLKVCSGRGVCKCSPGYTGGNCSLPICFSLDASEFGVCYGNGKCVGPDTCKCDSLFSGMECETPTCNGKTELDGGCSFRGTCNSYSHLCECKGNFAGSSCSSCKSGFTGTSCEIPICNGISSIDKSVCNGRGSCSSVNGSSPVCVCSGNYYGANCGSFKCNGLERSNSSVCSSRGSCLSPDTCSCKGNYDPASYCSKCLPSYSGSDCTVAVCDSATTCNSKGTCNDKLQCVCSGNYAGTYCDKCKDGFVGTSCQYSCSAATTCNGKGTCSQIGECICSGNTNGKKCENCNAGWYGDKCDFNIDTTSFEFNENGDSIIATVKSSIKKKISCSSLITNTHVLGSEPSCLLDGEKSQLVIQLGPMATIVIGGSLSVRAYIDSSSVSSVTVKGTNYKSVEPSAYLTSDISSIACGNMILDSSASSSLDRRQLIFSYSATLAPSNQDITLLNSLISGSTDSFVKFPVSQLSAGTYSVQVAVQSSFSGKVSYATYTFSVTESSPPTLTIRNGASSSITIGNSLAIVPVVTFPSCYRGNPSASSLKYTYTQTSGPSLQIKQKNELLVFSSDYTQLTEEGDYVFTLKASEPGYPEASVSFKVSASALPLQVSFNIRDMSQSLEDNVKFRITKKDPSNPTSTDGQVKLTCTDLETLASCTGFDNGLNIDQSTLLFDKQFTPGSYMFTAVFSKSSRSSSTSVKVIVTSQTKATSVRIYIDTPSGSDVSAIDPSNDLILQAQSLDLLSPQRVFSWSSSDFTFDSTIDLTKKYLTIPKSLLAPGASYSVSITVTDGVKTGQASISFIVNAPPSLGIFEVSPSTGVALVDEFKVSCGNGWSDSQLPLSFKFVFRQKGEEIWKVLKEKSETRSFRTSMPTGQLEIKAIVYDAKGAFTETTSNINVTTPVDVSSAIQSLSVLTTSTLTPSSASSALSVILAVKPTTAEDKQKLVAAGLKIVQAYFAQMDAEQNVTSQTEASTSSSLSVISSVSTCVENLPDETVSLTITKFKAMIEGAYLLLKLASQDINSALDSAASIQTHVSKKVTSRSVLFTKDEVKSIDSIKDTLLSLQLKNAVPDMPATRTFGSDSFSYARLLSVSTLSSLNETINSVSSFKLSATFNSLSQVSSLDNVKLVMKVQTQAKAVSKLVTFRVESNDVDVGVSSNSNTTYIAEFNIEKNPSTRNIRETRNVCSVLQNGVLVAASGCTISSTSGGMFTIQVSSSGSYAVVSEEVVAPQASPKTSSSKTTTVITTKSNNLEYLAFLVLLVPVIAVVVIIIIVVVCCLRKKKTKYTKGQHERNFEDKSFMELNEMREI</sequence>
<dbReference type="PROSITE" id="PS01186">
    <property type="entry name" value="EGF_2"/>
    <property type="match status" value="2"/>
</dbReference>
<gene>
    <name evidence="13" type="ORF">NAEGRDRAFT_60003</name>
</gene>
<dbReference type="VEuPathDB" id="AmoebaDB:NAEGRDRAFT_60003"/>
<dbReference type="GeneID" id="8862703"/>
<dbReference type="SMART" id="SM00180">
    <property type="entry name" value="EGF_Lam"/>
    <property type="match status" value="3"/>
</dbReference>
<dbReference type="PROSITE" id="PS50026">
    <property type="entry name" value="EGF_3"/>
    <property type="match status" value="4"/>
</dbReference>
<organism evidence="14">
    <name type="scientific">Naegleria gruberi</name>
    <name type="common">Amoeba</name>
    <dbReference type="NCBI Taxonomy" id="5762"/>
    <lineage>
        <taxon>Eukaryota</taxon>
        <taxon>Discoba</taxon>
        <taxon>Heterolobosea</taxon>
        <taxon>Tetramitia</taxon>
        <taxon>Eutetramitia</taxon>
        <taxon>Vahlkampfiidae</taxon>
        <taxon>Naegleria</taxon>
    </lineage>
</organism>
<keyword evidence="8 9" id="KW-1015">Disulfide bond</keyword>
<dbReference type="InterPro" id="IPR051216">
    <property type="entry name" value="Teneurin"/>
</dbReference>
<evidence type="ECO:0000256" key="5">
    <source>
        <dbReference type="ARBA" id="ARBA00022737"/>
    </source>
</evidence>
<dbReference type="RefSeq" id="XP_002669203.1">
    <property type="nucleotide sequence ID" value="XM_002669157.1"/>
</dbReference>
<dbReference type="Pfam" id="PF02010">
    <property type="entry name" value="REJ"/>
    <property type="match status" value="1"/>
</dbReference>
<feature type="domain" description="EGF-like" evidence="11">
    <location>
        <begin position="115"/>
        <end position="147"/>
    </location>
</feature>
<dbReference type="PROSITE" id="PS51111">
    <property type="entry name" value="REJ"/>
    <property type="match status" value="1"/>
</dbReference>
<dbReference type="OMA" id="ECETPTC"/>
<keyword evidence="7 10" id="KW-0472">Membrane</keyword>
<dbReference type="EMBL" id="GG738930">
    <property type="protein sequence ID" value="EFC36459.1"/>
    <property type="molecule type" value="Genomic_DNA"/>
</dbReference>
<dbReference type="PROSITE" id="PS00022">
    <property type="entry name" value="EGF_1"/>
    <property type="match status" value="7"/>
</dbReference>
<dbReference type="InterPro" id="IPR002859">
    <property type="entry name" value="PKD/REJ-like"/>
</dbReference>
<feature type="disulfide bond" evidence="9">
    <location>
        <begin position="137"/>
        <end position="146"/>
    </location>
</feature>
<keyword evidence="5" id="KW-0677">Repeat</keyword>
<evidence type="ECO:0000256" key="2">
    <source>
        <dbReference type="ARBA" id="ARBA00007200"/>
    </source>
</evidence>
<dbReference type="OrthoDB" id="10045365at2759"/>
<keyword evidence="3 9" id="KW-0245">EGF-like domain</keyword>
<evidence type="ECO:0000313" key="13">
    <source>
        <dbReference type="EMBL" id="EFC36459.1"/>
    </source>
</evidence>
<comment type="caution">
    <text evidence="9">Lacks conserved residue(s) required for the propagation of feature annotation.</text>
</comment>
<keyword evidence="6 10" id="KW-1133">Transmembrane helix</keyword>
<dbReference type="Pfam" id="PF07974">
    <property type="entry name" value="EGF_2"/>
    <property type="match status" value="1"/>
</dbReference>
<evidence type="ECO:0000259" key="11">
    <source>
        <dbReference type="PROSITE" id="PS50026"/>
    </source>
</evidence>
<dbReference type="SMART" id="SM00181">
    <property type="entry name" value="EGF"/>
    <property type="match status" value="11"/>
</dbReference>
<comment type="subcellular location">
    <subcellularLocation>
        <location evidence="1">Membrane</location>
    </subcellularLocation>
</comment>
<dbReference type="InParanoid" id="D2W3B3"/>
<evidence type="ECO:0000259" key="12">
    <source>
        <dbReference type="PROSITE" id="PS51111"/>
    </source>
</evidence>
<evidence type="ECO:0000256" key="8">
    <source>
        <dbReference type="ARBA" id="ARBA00023157"/>
    </source>
</evidence>
<feature type="disulfide bond" evidence="9">
    <location>
        <begin position="382"/>
        <end position="391"/>
    </location>
</feature>
<dbReference type="InterPro" id="IPR000742">
    <property type="entry name" value="EGF"/>
</dbReference>
<dbReference type="InterPro" id="IPR002049">
    <property type="entry name" value="LE_dom"/>
</dbReference>
<evidence type="ECO:0000313" key="14">
    <source>
        <dbReference type="Proteomes" id="UP000006671"/>
    </source>
</evidence>
<dbReference type="GO" id="GO:0016020">
    <property type="term" value="C:membrane"/>
    <property type="evidence" value="ECO:0007669"/>
    <property type="project" value="UniProtKB-SubCell"/>
</dbReference>
<accession>D2W3B3</accession>
<dbReference type="InterPro" id="IPR014010">
    <property type="entry name" value="REJ_dom"/>
</dbReference>
<evidence type="ECO:0000256" key="7">
    <source>
        <dbReference type="ARBA" id="ARBA00023136"/>
    </source>
</evidence>
<feature type="domain" description="EGF-like" evidence="11">
    <location>
        <begin position="349"/>
        <end position="392"/>
    </location>
</feature>
<protein>
    <submittedName>
        <fullName evidence="13">Predicted protein</fullName>
    </submittedName>
</protein>
<evidence type="ECO:0000256" key="3">
    <source>
        <dbReference type="ARBA" id="ARBA00022536"/>
    </source>
</evidence>
<evidence type="ECO:0000256" key="10">
    <source>
        <dbReference type="SAM" id="Phobius"/>
    </source>
</evidence>
<feature type="domain" description="EGF-like" evidence="11">
    <location>
        <begin position="187"/>
        <end position="226"/>
    </location>
</feature>
<feature type="disulfide bond" evidence="9">
    <location>
        <begin position="216"/>
        <end position="225"/>
    </location>
</feature>
<feature type="domain" description="EGF-like" evidence="11">
    <location>
        <begin position="444"/>
        <end position="478"/>
    </location>
</feature>
<dbReference type="eggNOG" id="KOG1225">
    <property type="taxonomic scope" value="Eukaryota"/>
</dbReference>
<dbReference type="Gene3D" id="2.170.300.10">
    <property type="entry name" value="Tie2 ligand-binding domain superfamily"/>
    <property type="match status" value="1"/>
</dbReference>
<evidence type="ECO:0000256" key="6">
    <source>
        <dbReference type="ARBA" id="ARBA00022989"/>
    </source>
</evidence>
<evidence type="ECO:0000256" key="9">
    <source>
        <dbReference type="PROSITE-ProRule" id="PRU00076"/>
    </source>
</evidence>
<proteinExistence type="inferred from homology"/>
<dbReference type="CDD" id="cd00055">
    <property type="entry name" value="EGF_Lam"/>
    <property type="match status" value="1"/>
</dbReference>
<name>D2W3B3_NAEGR</name>
<evidence type="ECO:0000256" key="1">
    <source>
        <dbReference type="ARBA" id="ARBA00004370"/>
    </source>
</evidence>
<feature type="domain" description="REJ" evidence="12">
    <location>
        <begin position="616"/>
        <end position="1074"/>
    </location>
</feature>
<dbReference type="PANTHER" id="PTHR11219:SF70">
    <property type="entry name" value="EGF-LIKE DOMAIN-CONTAINING PROTEIN"/>
    <property type="match status" value="1"/>
</dbReference>
<dbReference type="Proteomes" id="UP000006671">
    <property type="component" value="Unassembled WGS sequence"/>
</dbReference>
<dbReference type="PANTHER" id="PTHR11219">
    <property type="entry name" value="TENEURIN AND N-ACETYLGLUCOSAMINE-1-PHOSPHODIESTER ALPHA-N-ACETYLGLUCOSAMINIDASE"/>
    <property type="match status" value="1"/>
</dbReference>
<keyword evidence="4 10" id="KW-0812">Transmembrane</keyword>
<dbReference type="STRING" id="5762.D2W3B3"/>
<evidence type="ECO:0000256" key="4">
    <source>
        <dbReference type="ARBA" id="ARBA00022692"/>
    </source>
</evidence>
<feature type="disulfide bond" evidence="9">
    <location>
        <begin position="468"/>
        <end position="477"/>
    </location>
</feature>
<feature type="transmembrane region" description="Helical" evidence="10">
    <location>
        <begin position="1483"/>
        <end position="1508"/>
    </location>
</feature>
<dbReference type="PROSITE" id="PS01248">
    <property type="entry name" value="EGF_LAM_1"/>
    <property type="match status" value="2"/>
</dbReference>
<comment type="similarity">
    <text evidence="2">Belongs to the polycystin family.</text>
</comment>
<dbReference type="Gene3D" id="2.10.25.10">
    <property type="entry name" value="Laminin"/>
    <property type="match status" value="5"/>
</dbReference>
<dbReference type="InterPro" id="IPR013111">
    <property type="entry name" value="EGF_extracell"/>
</dbReference>